<evidence type="ECO:0000313" key="3">
    <source>
        <dbReference type="EMBL" id="WFC08223.1"/>
    </source>
</evidence>
<keyword evidence="4" id="KW-1185">Reference proteome</keyword>
<protein>
    <submittedName>
        <fullName evidence="3">Uncharacterized protein</fullName>
    </submittedName>
</protein>
<gene>
    <name evidence="2" type="ORF">M5J11_12880</name>
    <name evidence="3" type="ORF">PG365_07635</name>
</gene>
<evidence type="ECO:0000313" key="5">
    <source>
        <dbReference type="Proteomes" id="UP001222403"/>
    </source>
</evidence>
<evidence type="ECO:0000256" key="1">
    <source>
        <dbReference type="SAM" id="Phobius"/>
    </source>
</evidence>
<dbReference type="RefSeq" id="WP_154624914.1">
    <property type="nucleotide sequence ID" value="NZ_CP048796.1"/>
</dbReference>
<dbReference type="Proteomes" id="UP001222403">
    <property type="component" value="Chromosome"/>
</dbReference>
<dbReference type="EMBL" id="CP097327">
    <property type="protein sequence ID" value="USB35716.1"/>
    <property type="molecule type" value="Genomic_DNA"/>
</dbReference>
<evidence type="ECO:0000313" key="4">
    <source>
        <dbReference type="Proteomes" id="UP001057142"/>
    </source>
</evidence>
<sequence>MNNFRFLLVLLPLFILVIFVASLVSSILIDIILAAIHGKEFNFSIDELWTLVKLSTIGGSVGALGLWILNKFKCN</sequence>
<feature type="transmembrane region" description="Helical" evidence="1">
    <location>
        <begin position="48"/>
        <end position="69"/>
    </location>
</feature>
<keyword evidence="1" id="KW-0812">Transmembrane</keyword>
<name>A0AAX3S3U9_9GAMM</name>
<feature type="transmembrane region" description="Helical" evidence="1">
    <location>
        <begin position="7"/>
        <end position="36"/>
    </location>
</feature>
<reference evidence="3" key="2">
    <citation type="submission" date="2023-01" db="EMBL/GenBank/DDBJ databases">
        <title>The prevalence of carbapenem-resistant bacteria in aquaculture in China and the genetic diversity of carbapenem-resistant genes.</title>
        <authorList>
            <person name="Wen R."/>
        </authorList>
    </citation>
    <scope>NUCLEOTIDE SEQUENCE</scope>
    <source>
        <strain evidence="3">PVA41-chromosome</strain>
    </source>
</reference>
<organism evidence="3 5">
    <name type="scientific">Providencia vermicola</name>
    <dbReference type="NCBI Taxonomy" id="333965"/>
    <lineage>
        <taxon>Bacteria</taxon>
        <taxon>Pseudomonadati</taxon>
        <taxon>Pseudomonadota</taxon>
        <taxon>Gammaproteobacteria</taxon>
        <taxon>Enterobacterales</taxon>
        <taxon>Morganellaceae</taxon>
        <taxon>Providencia</taxon>
    </lineage>
</organism>
<keyword evidence="1" id="KW-1133">Transmembrane helix</keyword>
<evidence type="ECO:0000313" key="2">
    <source>
        <dbReference type="EMBL" id="USB35716.1"/>
    </source>
</evidence>
<keyword evidence="1" id="KW-0472">Membrane</keyword>
<dbReference type="AlphaFoldDB" id="A0AAX3S3U9"/>
<dbReference type="Proteomes" id="UP001057142">
    <property type="component" value="Chromosome"/>
</dbReference>
<dbReference type="EMBL" id="CP116222">
    <property type="protein sequence ID" value="WFC08223.1"/>
    <property type="molecule type" value="Genomic_DNA"/>
</dbReference>
<reference evidence="2" key="1">
    <citation type="journal article" date="2022" name="Front. Microbiol.">
        <title>Identification of a novel aminoglycoside O-nucleotidyltransferase AadA33 in Providencia vermicola.</title>
        <authorList>
            <person name="Feng C."/>
            <person name="Gao M."/>
            <person name="Jiang W."/>
            <person name="Shi W."/>
            <person name="Li A."/>
            <person name="Liu S."/>
            <person name="Zhang L."/>
            <person name="Zhang X."/>
            <person name="Li Q."/>
            <person name="Lin H."/>
            <person name="Lu J."/>
            <person name="Li K."/>
            <person name="Zhang H."/>
            <person name="Hu Y."/>
            <person name="Bao Q."/>
            <person name="Lin X."/>
        </authorList>
    </citation>
    <scope>NUCLEOTIDE SEQUENCE</scope>
    <source>
        <strain evidence="2">P13</strain>
    </source>
</reference>
<proteinExistence type="predicted"/>
<accession>A0AAX3S3U9</accession>